<organism evidence="6 7">
    <name type="scientific">Thermosipho affectus</name>
    <dbReference type="NCBI Taxonomy" id="660294"/>
    <lineage>
        <taxon>Bacteria</taxon>
        <taxon>Thermotogati</taxon>
        <taxon>Thermotogota</taxon>
        <taxon>Thermotogae</taxon>
        <taxon>Thermotogales</taxon>
        <taxon>Fervidobacteriaceae</taxon>
        <taxon>Thermosipho</taxon>
    </lineage>
</organism>
<evidence type="ECO:0000256" key="3">
    <source>
        <dbReference type="ARBA" id="ARBA00023118"/>
    </source>
</evidence>
<gene>
    <name evidence="6" type="ORF">XJ44_00555</name>
</gene>
<dbReference type="InterPro" id="IPR010156">
    <property type="entry name" value="CRISPR-assoc_prot_Cas6"/>
</dbReference>
<evidence type="ECO:0000313" key="7">
    <source>
        <dbReference type="Proteomes" id="UP000242616"/>
    </source>
</evidence>
<dbReference type="Gene3D" id="3.30.70.1890">
    <property type="match status" value="1"/>
</dbReference>
<dbReference type="EMBL" id="LBFC01000002">
    <property type="protein sequence ID" value="ONN28069.1"/>
    <property type="molecule type" value="Genomic_DNA"/>
</dbReference>
<dbReference type="Gene3D" id="3.30.70.1900">
    <property type="match status" value="1"/>
</dbReference>
<evidence type="ECO:0000313" key="6">
    <source>
        <dbReference type="EMBL" id="ONN28069.1"/>
    </source>
</evidence>
<evidence type="ECO:0000256" key="1">
    <source>
        <dbReference type="ARBA" id="ARBA00005937"/>
    </source>
</evidence>
<keyword evidence="7" id="KW-1185">Reference proteome</keyword>
<feature type="domain" description="CRISPR associated protein Cas6 C-terminal" evidence="5">
    <location>
        <begin position="123"/>
        <end position="240"/>
    </location>
</feature>
<evidence type="ECO:0000256" key="4">
    <source>
        <dbReference type="PIRNR" id="PIRNR005054"/>
    </source>
</evidence>
<comment type="caution">
    <text evidence="6">The sequence shown here is derived from an EMBL/GenBank/DDBJ whole genome shotgun (WGS) entry which is preliminary data.</text>
</comment>
<proteinExistence type="inferred from homology"/>
<protein>
    <recommendedName>
        <fullName evidence="4">CRISPR-associated endoribonuclease</fullName>
    </recommendedName>
</protein>
<dbReference type="Pfam" id="PF01881">
    <property type="entry name" value="Cas_Cas6_C"/>
    <property type="match status" value="1"/>
</dbReference>
<dbReference type="Proteomes" id="UP000242616">
    <property type="component" value="Unassembled WGS sequence"/>
</dbReference>
<dbReference type="PANTHER" id="PTHR36984:SF1">
    <property type="entry name" value="CRISPR-ASSOCIATED ENDORIBONUCLEASE CAS6 1"/>
    <property type="match status" value="1"/>
</dbReference>
<dbReference type="CDD" id="cd21140">
    <property type="entry name" value="Cas6_I-like"/>
    <property type="match status" value="1"/>
</dbReference>
<dbReference type="PIRSF" id="PIRSF005054">
    <property type="entry name" value="PF1131"/>
    <property type="match status" value="1"/>
</dbReference>
<dbReference type="PANTHER" id="PTHR36984">
    <property type="entry name" value="CRISPR-ASSOCIATED ENDORIBONUCLEASE CAS6 1"/>
    <property type="match status" value="1"/>
</dbReference>
<accession>A0ABX3ILA8</accession>
<dbReference type="RefSeq" id="WP_077197722.1">
    <property type="nucleotide sequence ID" value="NZ_LBFC01000002.1"/>
</dbReference>
<evidence type="ECO:0000259" key="5">
    <source>
        <dbReference type="Pfam" id="PF01881"/>
    </source>
</evidence>
<sequence>MRLKVSFEFEKLVLPIDYNHILQSTILNLISNDDFKSFIHDQGYIYEKRKFKLYTFSRIYGKFSIDKEKGKITFFDSANFIVSSYDDMFCRYLAERFLSFENIYLGGNFVSPKSIEVDYFESKNSLKTITKSPVTVYSTYLDENGKKKTLYYHPDDPKFKQIIEQNIYKKYYSIYKKEPKGFIKIKHVGKNPKRIVVYYKGFKIVGWMTAFDLFGDEELIKIAYEAGIGAKNSQGFGLLEKI</sequence>
<dbReference type="InterPro" id="IPR049435">
    <property type="entry name" value="Cas_Cas6_C"/>
</dbReference>
<name>A0ABX3ILA8_9BACT</name>
<keyword evidence="2" id="KW-0694">RNA-binding</keyword>
<comment type="similarity">
    <text evidence="1 4">Belongs to the CRISPR-associated protein Cas6/Cse3/CasE family.</text>
</comment>
<dbReference type="NCBIfam" id="TIGR01877">
    <property type="entry name" value="cas_cas6"/>
    <property type="match status" value="1"/>
</dbReference>
<reference evidence="6 7" key="1">
    <citation type="submission" date="2015-06" db="EMBL/GenBank/DDBJ databases">
        <title>Genome sequencing of Thermotogales isolates from hydrothermal vents.</title>
        <authorList>
            <person name="Haverkamp T.H."/>
            <person name="Kublanov I.V."/>
            <person name="Nesbo C.L."/>
        </authorList>
    </citation>
    <scope>NUCLEOTIDE SEQUENCE [LARGE SCALE GENOMIC DNA]</scope>
    <source>
        <strain evidence="7">ik275mar</strain>
    </source>
</reference>
<evidence type="ECO:0000256" key="2">
    <source>
        <dbReference type="ARBA" id="ARBA00022884"/>
    </source>
</evidence>
<keyword evidence="3" id="KW-0051">Antiviral defense</keyword>
<dbReference type="InterPro" id="IPR045747">
    <property type="entry name" value="CRISPR-assoc_prot_Cas6_N_sf"/>
</dbReference>
<comment type="function">
    <text evidence="4">CRISPR (clustered regularly interspaced short palindromic repeat), is an adaptive immune system that provides protection against mobile genetic elements (viruses, transposable elements and conjugative plasmids). CRISPR clusters contain sequences complementary to antecedent mobile elements and target invading nucleic acids. CRISPR clusters are transcribed and processed into CRISPR RNA (crRNA).</text>
</comment>